<keyword evidence="5" id="KW-0408">Iron</keyword>
<keyword evidence="8" id="KW-1185">Reference proteome</keyword>
<sequence length="160" mass="17141">MRSTLTSTTRHCLLPLLCLCSALSAQAQNTFQRPGDAVEYRQAGFELMGTHFRRLNAMAQGKVAYDAKAVEDNMAVIAALSKLPFTAFVPGSDKVKGTEALPEVWSQPAKFQEAADKFQAEVGKLQAAVKGGKPEEVKVAAGAVGQSCKACHDSFKQKGH</sequence>
<dbReference type="SUPFAM" id="SSF47175">
    <property type="entry name" value="Cytochromes"/>
    <property type="match status" value="1"/>
</dbReference>
<keyword evidence="4" id="KW-0249">Electron transport</keyword>
<dbReference type="PIRSF" id="PIRSF000027">
    <property type="entry name" value="Cytc_c_prime"/>
    <property type="match status" value="1"/>
</dbReference>
<dbReference type="Gene3D" id="1.20.120.10">
    <property type="entry name" value="Cytochrome c/b562"/>
    <property type="match status" value="1"/>
</dbReference>
<proteinExistence type="predicted"/>
<dbReference type="InterPro" id="IPR010980">
    <property type="entry name" value="Cyt_c/b562"/>
</dbReference>
<evidence type="ECO:0000256" key="6">
    <source>
        <dbReference type="SAM" id="SignalP"/>
    </source>
</evidence>
<dbReference type="RefSeq" id="WP_285980526.1">
    <property type="nucleotide sequence ID" value="NZ_JASVDS010000001.1"/>
</dbReference>
<evidence type="ECO:0000313" key="8">
    <source>
        <dbReference type="Proteomes" id="UP001238603"/>
    </source>
</evidence>
<keyword evidence="1" id="KW-0813">Transport</keyword>
<gene>
    <name evidence="7" type="ORF">QRD43_00605</name>
</gene>
<keyword evidence="6" id="KW-0732">Signal</keyword>
<keyword evidence="2" id="KW-0349">Heme</keyword>
<name>A0ABT7LC10_9BURK</name>
<accession>A0ABT7LC10</accession>
<dbReference type="PROSITE" id="PS51009">
    <property type="entry name" value="CYTCII"/>
    <property type="match status" value="1"/>
</dbReference>
<keyword evidence="3" id="KW-0479">Metal-binding</keyword>
<dbReference type="InterPro" id="IPR012127">
    <property type="entry name" value="Cyt_c_prime"/>
</dbReference>
<dbReference type="InterPro" id="IPR002321">
    <property type="entry name" value="Cyt_c_II"/>
</dbReference>
<evidence type="ECO:0000256" key="4">
    <source>
        <dbReference type="ARBA" id="ARBA00022982"/>
    </source>
</evidence>
<dbReference type="Proteomes" id="UP001238603">
    <property type="component" value="Unassembled WGS sequence"/>
</dbReference>
<comment type="caution">
    <text evidence="7">The sequence shown here is derived from an EMBL/GenBank/DDBJ whole genome shotgun (WGS) entry which is preliminary data.</text>
</comment>
<organism evidence="7 8">
    <name type="scientific">Roseateles subflavus</name>
    <dbReference type="NCBI Taxonomy" id="3053353"/>
    <lineage>
        <taxon>Bacteria</taxon>
        <taxon>Pseudomonadati</taxon>
        <taxon>Pseudomonadota</taxon>
        <taxon>Betaproteobacteria</taxon>
        <taxon>Burkholderiales</taxon>
        <taxon>Sphaerotilaceae</taxon>
        <taxon>Roseateles</taxon>
    </lineage>
</organism>
<evidence type="ECO:0000256" key="3">
    <source>
        <dbReference type="ARBA" id="ARBA00022723"/>
    </source>
</evidence>
<evidence type="ECO:0000256" key="1">
    <source>
        <dbReference type="ARBA" id="ARBA00022448"/>
    </source>
</evidence>
<evidence type="ECO:0000313" key="7">
    <source>
        <dbReference type="EMBL" id="MDL5030388.1"/>
    </source>
</evidence>
<dbReference type="Pfam" id="PF01322">
    <property type="entry name" value="Cytochrom_C_2"/>
    <property type="match status" value="1"/>
</dbReference>
<feature type="chain" id="PRO_5046272655" evidence="6">
    <location>
        <begin position="28"/>
        <end position="160"/>
    </location>
</feature>
<evidence type="ECO:0000256" key="2">
    <source>
        <dbReference type="ARBA" id="ARBA00022617"/>
    </source>
</evidence>
<protein>
    <submittedName>
        <fullName evidence="7">Cytochrome c</fullName>
    </submittedName>
</protein>
<evidence type="ECO:0000256" key="5">
    <source>
        <dbReference type="ARBA" id="ARBA00023004"/>
    </source>
</evidence>
<dbReference type="EMBL" id="JASVDS010000001">
    <property type="protein sequence ID" value="MDL5030388.1"/>
    <property type="molecule type" value="Genomic_DNA"/>
</dbReference>
<reference evidence="7 8" key="1">
    <citation type="submission" date="2023-06" db="EMBL/GenBank/DDBJ databases">
        <title>Pelomonas sp. APW6 16S ribosomal RNA gene genome sequencing and assembly.</title>
        <authorList>
            <person name="Woo H."/>
        </authorList>
    </citation>
    <scope>NUCLEOTIDE SEQUENCE [LARGE SCALE GENOMIC DNA]</scope>
    <source>
        <strain evidence="7 8">APW6</strain>
    </source>
</reference>
<feature type="signal peptide" evidence="6">
    <location>
        <begin position="1"/>
        <end position="27"/>
    </location>
</feature>